<reference evidence="1 2" key="1">
    <citation type="submission" date="2014-06" db="EMBL/GenBank/DDBJ databases">
        <authorList>
            <person name="Swart Estienne"/>
        </authorList>
    </citation>
    <scope>NUCLEOTIDE SEQUENCE [LARGE SCALE GENOMIC DNA]</scope>
    <source>
        <strain evidence="1 2">130c</strain>
    </source>
</reference>
<evidence type="ECO:0000313" key="1">
    <source>
        <dbReference type="EMBL" id="CDW86272.1"/>
    </source>
</evidence>
<evidence type="ECO:0000313" key="2">
    <source>
        <dbReference type="Proteomes" id="UP000039865"/>
    </source>
</evidence>
<proteinExistence type="predicted"/>
<dbReference type="InParanoid" id="A0A078AYI3"/>
<dbReference type="OrthoDB" id="311891at2759"/>
<dbReference type="AlphaFoldDB" id="A0A078AYI3"/>
<name>A0A078AYI3_STYLE</name>
<keyword evidence="2" id="KW-1185">Reference proteome</keyword>
<protein>
    <submittedName>
        <fullName evidence="1">Uncharacterized protein</fullName>
    </submittedName>
</protein>
<organism evidence="1 2">
    <name type="scientific">Stylonychia lemnae</name>
    <name type="common">Ciliate</name>
    <dbReference type="NCBI Taxonomy" id="5949"/>
    <lineage>
        <taxon>Eukaryota</taxon>
        <taxon>Sar</taxon>
        <taxon>Alveolata</taxon>
        <taxon>Ciliophora</taxon>
        <taxon>Intramacronucleata</taxon>
        <taxon>Spirotrichea</taxon>
        <taxon>Stichotrichia</taxon>
        <taxon>Sporadotrichida</taxon>
        <taxon>Oxytrichidae</taxon>
        <taxon>Stylonychinae</taxon>
        <taxon>Stylonychia</taxon>
    </lineage>
</organism>
<dbReference type="Proteomes" id="UP000039865">
    <property type="component" value="Unassembled WGS sequence"/>
</dbReference>
<accession>A0A078AYI3</accession>
<sequence>MIDEELLKQLREKKIEQLKRDQDSQWWQAGEDDDFNLKNKLLRVGCRPLKRKYLSCQKERDNDVESYAECKKLRTQLDECYETFQFVQIQKAHEKVDQHLLETTMRNQKLSKDNI</sequence>
<dbReference type="EMBL" id="CCKQ01014500">
    <property type="protein sequence ID" value="CDW86272.1"/>
    <property type="molecule type" value="Genomic_DNA"/>
</dbReference>
<gene>
    <name evidence="1" type="primary">Contig8676.g9265</name>
    <name evidence="1" type="ORF">STYLEM_15365</name>
</gene>
<dbReference type="OMA" id="WWQAGKE"/>